<comment type="similarity">
    <text evidence="1">Belongs to the cyclophilin-type PPIase family.</text>
</comment>
<dbReference type="EMBL" id="JAAGAX010000006">
    <property type="protein sequence ID" value="KAF2310642.1"/>
    <property type="molecule type" value="Genomic_DNA"/>
</dbReference>
<evidence type="ECO:0000256" key="2">
    <source>
        <dbReference type="SAM" id="MobiDB-lite"/>
    </source>
</evidence>
<evidence type="ECO:0000313" key="4">
    <source>
        <dbReference type="EMBL" id="KAF2310642.1"/>
    </source>
</evidence>
<organism evidence="4 6">
    <name type="scientific">Hevea brasiliensis</name>
    <name type="common">Para rubber tree</name>
    <name type="synonym">Siphonia brasiliensis</name>
    <dbReference type="NCBI Taxonomy" id="3981"/>
    <lineage>
        <taxon>Eukaryota</taxon>
        <taxon>Viridiplantae</taxon>
        <taxon>Streptophyta</taxon>
        <taxon>Embryophyta</taxon>
        <taxon>Tracheophyta</taxon>
        <taxon>Spermatophyta</taxon>
        <taxon>Magnoliopsida</taxon>
        <taxon>eudicotyledons</taxon>
        <taxon>Gunneridae</taxon>
        <taxon>Pentapetalae</taxon>
        <taxon>rosids</taxon>
        <taxon>fabids</taxon>
        <taxon>Malpighiales</taxon>
        <taxon>Euphorbiaceae</taxon>
        <taxon>Crotonoideae</taxon>
        <taxon>Micrandreae</taxon>
        <taxon>Hevea</taxon>
    </lineage>
</organism>
<feature type="compositionally biased region" description="Low complexity" evidence="2">
    <location>
        <begin position="163"/>
        <end position="176"/>
    </location>
</feature>
<feature type="compositionally biased region" description="Basic and acidic residues" evidence="2">
    <location>
        <begin position="103"/>
        <end position="116"/>
    </location>
</feature>
<dbReference type="GO" id="GO:0006457">
    <property type="term" value="P:protein folding"/>
    <property type="evidence" value="ECO:0007669"/>
    <property type="project" value="TreeGrafter"/>
</dbReference>
<dbReference type="EMBL" id="JAAGAX010000001">
    <property type="protein sequence ID" value="KAF2325268.1"/>
    <property type="molecule type" value="Genomic_DNA"/>
</dbReference>
<proteinExistence type="inferred from homology"/>
<dbReference type="GO" id="GO:0005737">
    <property type="term" value="C:cytoplasm"/>
    <property type="evidence" value="ECO:0007669"/>
    <property type="project" value="TreeGrafter"/>
</dbReference>
<gene>
    <name evidence="4" type="ORF">GH714_015997</name>
    <name evidence="5" type="ORF">GH714_025970</name>
</gene>
<dbReference type="PANTHER" id="PTHR11071:SF447">
    <property type="entry name" value="PEPTIDYL-PROLYL CIS-TRANS ISOMERASE CYP63"/>
    <property type="match status" value="1"/>
</dbReference>
<dbReference type="InterPro" id="IPR029000">
    <property type="entry name" value="Cyclophilin-like_dom_sf"/>
</dbReference>
<dbReference type="Proteomes" id="UP000467840">
    <property type="component" value="Chromosome 14"/>
</dbReference>
<feature type="compositionally biased region" description="Basic residues" evidence="2">
    <location>
        <begin position="133"/>
        <end position="154"/>
    </location>
</feature>
<feature type="domain" description="PPIase cyclophilin-type" evidence="3">
    <location>
        <begin position="23"/>
        <end position="101"/>
    </location>
</feature>
<sequence>MNAISPCDFNTHLLICKDQTLIDENFILKHDGPGLLSMANSGPNTNGSQFVITFKCQPHLDGKSVVFGKVIRGMDVVKKIGRVGTGDGKPTHPVKIVDCGETSENKIQDAVGKDADSNSDSSLSDLGSSSNGRHSRKRRSVKGDKHQHRRKQRDGRRERKSSGSDSDTESTSTSSSSDDKEADHHVSARKTNNSIVAEKKLENPVVQCRAPKEGPTTAIGVAEARVLKEFPKVQDFISDGRSPFRKFYREASLRMALPSALGKDVASLYCFACRYRTPYPESLLQRSYNYGGRNINERNRDRYSSYRSYLNALI</sequence>
<dbReference type="Proteomes" id="UP000467840">
    <property type="component" value="Chromosome 5"/>
</dbReference>
<feature type="compositionally biased region" description="Basic and acidic residues" evidence="2">
    <location>
        <begin position="177"/>
        <end position="186"/>
    </location>
</feature>
<reference evidence="4 6" key="1">
    <citation type="journal article" date="2020" name="Mol. Plant">
        <title>The Chromosome-Based Rubber Tree Genome Provides New Insights into Spurge Genome Evolution and Rubber Biosynthesis.</title>
        <authorList>
            <person name="Liu J."/>
            <person name="Shi C."/>
            <person name="Shi C.C."/>
            <person name="Li W."/>
            <person name="Zhang Q.J."/>
            <person name="Zhang Y."/>
            <person name="Li K."/>
            <person name="Lu H.F."/>
            <person name="Shi C."/>
            <person name="Zhu S.T."/>
            <person name="Xiao Z.Y."/>
            <person name="Nan H."/>
            <person name="Yue Y."/>
            <person name="Zhu X.G."/>
            <person name="Wu Y."/>
            <person name="Hong X.N."/>
            <person name="Fan G.Y."/>
            <person name="Tong Y."/>
            <person name="Zhang D."/>
            <person name="Mao C.L."/>
            <person name="Liu Y.L."/>
            <person name="Hao S.J."/>
            <person name="Liu W.Q."/>
            <person name="Lv M.Q."/>
            <person name="Zhang H.B."/>
            <person name="Liu Y."/>
            <person name="Hu-Tang G.R."/>
            <person name="Wang J.P."/>
            <person name="Wang J.H."/>
            <person name="Sun Y.H."/>
            <person name="Ni S.B."/>
            <person name="Chen W.B."/>
            <person name="Zhang X.C."/>
            <person name="Jiao Y.N."/>
            <person name="Eichler E.E."/>
            <person name="Li G.H."/>
            <person name="Liu X."/>
            <person name="Gao L.Z."/>
        </authorList>
    </citation>
    <scope>NUCLEOTIDE SEQUENCE [LARGE SCALE GENOMIC DNA]</scope>
    <source>
        <strain evidence="6">cv. GT1</strain>
        <tissue evidence="4">Leaf</tissue>
    </source>
</reference>
<evidence type="ECO:0000256" key="1">
    <source>
        <dbReference type="ARBA" id="ARBA00007365"/>
    </source>
</evidence>
<dbReference type="GO" id="GO:0003755">
    <property type="term" value="F:peptidyl-prolyl cis-trans isomerase activity"/>
    <property type="evidence" value="ECO:0007669"/>
    <property type="project" value="InterPro"/>
</dbReference>
<dbReference type="SUPFAM" id="SSF50891">
    <property type="entry name" value="Cyclophilin-like"/>
    <property type="match status" value="1"/>
</dbReference>
<keyword evidence="6" id="KW-1185">Reference proteome</keyword>
<accession>A0A6A6MAA6</accession>
<name>A0A6A6MAA6_HEVBR</name>
<dbReference type="PRINTS" id="PR00153">
    <property type="entry name" value="CSAPPISMRASE"/>
</dbReference>
<evidence type="ECO:0000313" key="6">
    <source>
        <dbReference type="Proteomes" id="UP000467840"/>
    </source>
</evidence>
<dbReference type="InterPro" id="IPR002130">
    <property type="entry name" value="Cyclophilin-type_PPIase_dom"/>
</dbReference>
<protein>
    <recommendedName>
        <fullName evidence="3">PPIase cyclophilin-type domain-containing protein</fullName>
    </recommendedName>
</protein>
<dbReference type="Gene3D" id="2.40.100.10">
    <property type="entry name" value="Cyclophilin-like"/>
    <property type="match status" value="1"/>
</dbReference>
<feature type="region of interest" description="Disordered" evidence="2">
    <location>
        <begin position="81"/>
        <end position="198"/>
    </location>
</feature>
<evidence type="ECO:0000313" key="5">
    <source>
        <dbReference type="EMBL" id="KAF2325268.1"/>
    </source>
</evidence>
<dbReference type="PROSITE" id="PS50072">
    <property type="entry name" value="CSA_PPIASE_2"/>
    <property type="match status" value="1"/>
</dbReference>
<evidence type="ECO:0000259" key="3">
    <source>
        <dbReference type="PROSITE" id="PS50072"/>
    </source>
</evidence>
<comment type="caution">
    <text evidence="4">The sequence shown here is derived from an EMBL/GenBank/DDBJ whole genome shotgun (WGS) entry which is preliminary data.</text>
</comment>
<feature type="compositionally biased region" description="Low complexity" evidence="2">
    <location>
        <begin position="118"/>
        <end position="132"/>
    </location>
</feature>
<dbReference type="GO" id="GO:0016018">
    <property type="term" value="F:cyclosporin A binding"/>
    <property type="evidence" value="ECO:0007669"/>
    <property type="project" value="TreeGrafter"/>
</dbReference>
<dbReference type="Pfam" id="PF00160">
    <property type="entry name" value="Pro_isomerase"/>
    <property type="match status" value="1"/>
</dbReference>
<dbReference type="AlphaFoldDB" id="A0A6A6MAA6"/>
<dbReference type="PANTHER" id="PTHR11071">
    <property type="entry name" value="PEPTIDYL-PROLYL CIS-TRANS ISOMERASE"/>
    <property type="match status" value="1"/>
</dbReference>